<gene>
    <name evidence="1" type="ORF">AZOBR_20011</name>
</gene>
<dbReference type="Gene3D" id="3.40.50.80">
    <property type="entry name" value="Nucleotide-binding domain of ferredoxin-NADP reductase (FNR) module"/>
    <property type="match status" value="1"/>
</dbReference>
<dbReference type="EMBL" id="HE577327">
    <property type="protein sequence ID" value="CCC96764.1"/>
    <property type="molecule type" value="Genomic_DNA"/>
</dbReference>
<dbReference type="KEGG" id="abs:AZOBR_20011"/>
<organism evidence="1 2">
    <name type="scientific">Azospirillum baldaniorum</name>
    <dbReference type="NCBI Taxonomy" id="1064539"/>
    <lineage>
        <taxon>Bacteria</taxon>
        <taxon>Pseudomonadati</taxon>
        <taxon>Pseudomonadota</taxon>
        <taxon>Alphaproteobacteria</taxon>
        <taxon>Rhodospirillales</taxon>
        <taxon>Azospirillaceae</taxon>
        <taxon>Azospirillum</taxon>
    </lineage>
</organism>
<dbReference type="InterPro" id="IPR017938">
    <property type="entry name" value="Riboflavin_synthase-like_b-brl"/>
</dbReference>
<name>A0A9P1JNH8_9PROT</name>
<keyword evidence="2" id="KW-1185">Reference proteome</keyword>
<dbReference type="SUPFAM" id="SSF63380">
    <property type="entry name" value="Riboflavin synthase domain-like"/>
    <property type="match status" value="1"/>
</dbReference>
<dbReference type="InterPro" id="IPR050353">
    <property type="entry name" value="PyrK_electron_transfer"/>
</dbReference>
<dbReference type="SUPFAM" id="SSF52343">
    <property type="entry name" value="Ferredoxin reductase-like, C-terminal NADP-linked domain"/>
    <property type="match status" value="1"/>
</dbReference>
<dbReference type="AlphaFoldDB" id="A0A9P1JNH8"/>
<proteinExistence type="predicted"/>
<dbReference type="CDD" id="cd06192">
    <property type="entry name" value="DHOD_e_trans_like"/>
    <property type="match status" value="1"/>
</dbReference>
<sequence length="320" mass="34574">MHSVTRLTPTIVEVVVKAPAAARRFEPGQFYRLQNFETLAQRIGRTTLAMEGLALTGAWVDKDAGLLSLIVLEMGGSSDLCALLKPGDPVVVMGPTGAPTELPEGETVALVGGGLGNAVLFSIGQACRARGNRIVYFAGYKRMEDRYKTEQIEAAADRVVWCCDEAPGFTPTRPGDLSFVGNIVEAMRAYAAGELGPADIPLETVDRIVAIGSDRMMAAVGAARHGVLKPYLKPGHAAIGSINSPMQCMMKEICAQCLQRHTDPATGEEKVVFSCFNQDQSLDRVDFANLNQRLRQNAVQEKLTAQWIDRGLRLTGQRKG</sequence>
<dbReference type="PANTHER" id="PTHR43513:SF3">
    <property type="entry name" value="DIHYDROOROTATE DEHYDROGENASE B (NAD(+)), ELECTRON TRANSFER SUBUNIT-RELATED"/>
    <property type="match status" value="1"/>
</dbReference>
<reference evidence="1 2" key="1">
    <citation type="journal article" date="2011" name="PLoS Genet.">
        <title>Azospirillum genomes reveal transition of bacteria from aquatic to terrestrial environments.</title>
        <authorList>
            <person name="Wisniewski-Dye F."/>
            <person name="Borziak K."/>
            <person name="Khalsa-Moyers G."/>
            <person name="Alexandre G."/>
            <person name="Sukharnikov L.O."/>
            <person name="Wuichet K."/>
            <person name="Hurst G.B."/>
            <person name="McDonald W.H."/>
            <person name="Robertson J.S."/>
            <person name="Barbe V."/>
            <person name="Calteau A."/>
            <person name="Rouy Z."/>
            <person name="Mangenot S."/>
            <person name="Prigent-Combaret C."/>
            <person name="Normand P."/>
            <person name="Boyer M."/>
            <person name="Siguier P."/>
            <person name="Dessaux Y."/>
            <person name="Elmerich C."/>
            <person name="Condemine G."/>
            <person name="Krishnen G."/>
            <person name="Kennedy I."/>
            <person name="Paterson A.H."/>
            <person name="Gonzalez V."/>
            <person name="Mavingui P."/>
            <person name="Zhulin I.B."/>
        </authorList>
    </citation>
    <scope>NUCLEOTIDE SEQUENCE [LARGE SCALE GENOMIC DNA]</scope>
    <source>
        <strain evidence="1 2">Sp245</strain>
    </source>
</reference>
<dbReference type="InterPro" id="IPR039261">
    <property type="entry name" value="FNR_nucleotide-bd"/>
</dbReference>
<evidence type="ECO:0000313" key="1">
    <source>
        <dbReference type="EMBL" id="CCC96764.1"/>
    </source>
</evidence>
<dbReference type="Proteomes" id="UP000007319">
    <property type="component" value="Chromosome"/>
</dbReference>
<accession>A0A9P1JNH8</accession>
<dbReference type="Gene3D" id="2.40.30.10">
    <property type="entry name" value="Translation factors"/>
    <property type="match status" value="1"/>
</dbReference>
<dbReference type="PANTHER" id="PTHR43513">
    <property type="entry name" value="DIHYDROOROTATE DEHYDROGENASE B (NAD(+)), ELECTRON TRANSFER SUBUNIT"/>
    <property type="match status" value="1"/>
</dbReference>
<protein>
    <submittedName>
        <fullName evidence="1">Uncharacterized protein</fullName>
    </submittedName>
</protein>
<evidence type="ECO:0000313" key="2">
    <source>
        <dbReference type="Proteomes" id="UP000007319"/>
    </source>
</evidence>